<dbReference type="PANTHER" id="PTHR32347">
    <property type="entry name" value="EFFLUX SYSTEM COMPONENT YKNX-RELATED"/>
    <property type="match status" value="1"/>
</dbReference>
<evidence type="ECO:0000256" key="2">
    <source>
        <dbReference type="ARBA" id="ARBA00009477"/>
    </source>
</evidence>
<dbReference type="Pfam" id="PF25881">
    <property type="entry name" value="HH_YBHG"/>
    <property type="match status" value="1"/>
</dbReference>
<feature type="domain" description="YbhG-like alpha-helical hairpin" evidence="6">
    <location>
        <begin position="126"/>
        <end position="248"/>
    </location>
</feature>
<keyword evidence="5" id="KW-0732">Signal</keyword>
<feature type="chain" id="PRO_5041309885" evidence="5">
    <location>
        <begin position="21"/>
        <end position="467"/>
    </location>
</feature>
<dbReference type="NCBIfam" id="TIGR01730">
    <property type="entry name" value="RND_mfp"/>
    <property type="match status" value="1"/>
</dbReference>
<evidence type="ECO:0000256" key="5">
    <source>
        <dbReference type="SAM" id="SignalP"/>
    </source>
</evidence>
<evidence type="ECO:0000256" key="1">
    <source>
        <dbReference type="ARBA" id="ARBA00004196"/>
    </source>
</evidence>
<name>A0AA46DYS6_9FUSO</name>
<evidence type="ECO:0000256" key="3">
    <source>
        <dbReference type="ARBA" id="ARBA00023054"/>
    </source>
</evidence>
<dbReference type="PANTHER" id="PTHR32347:SF23">
    <property type="entry name" value="BLL5650 PROTEIN"/>
    <property type="match status" value="1"/>
</dbReference>
<accession>A0AA46DYS6</accession>
<reference evidence="8 9" key="1">
    <citation type="submission" date="2019-03" db="EMBL/GenBank/DDBJ databases">
        <title>Genomic Encyclopedia of Type Strains, Phase IV (KMG-IV): sequencing the most valuable type-strain genomes for metagenomic binning, comparative biology and taxonomic classification.</title>
        <authorList>
            <person name="Goeker M."/>
        </authorList>
    </citation>
    <scope>NUCLEOTIDE SEQUENCE [LARGE SCALE GENOMIC DNA]</scope>
    <source>
        <strain evidence="8 9">DSM 100055</strain>
    </source>
</reference>
<organism evidence="8 9">
    <name type="scientific">Hypnocyclicus thermotrophus</name>
    <dbReference type="NCBI Taxonomy" id="1627895"/>
    <lineage>
        <taxon>Bacteria</taxon>
        <taxon>Fusobacteriati</taxon>
        <taxon>Fusobacteriota</taxon>
        <taxon>Fusobacteriia</taxon>
        <taxon>Fusobacteriales</taxon>
        <taxon>Fusobacteriaceae</taxon>
        <taxon>Hypnocyclicus</taxon>
    </lineage>
</organism>
<dbReference type="EMBL" id="SOBG01000005">
    <property type="protein sequence ID" value="TDT69887.1"/>
    <property type="molecule type" value="Genomic_DNA"/>
</dbReference>
<keyword evidence="3 4" id="KW-0175">Coiled coil</keyword>
<dbReference type="InterPro" id="IPR058792">
    <property type="entry name" value="Beta-barrel_RND_2"/>
</dbReference>
<dbReference type="GO" id="GO:0022857">
    <property type="term" value="F:transmembrane transporter activity"/>
    <property type="evidence" value="ECO:0007669"/>
    <property type="project" value="InterPro"/>
</dbReference>
<proteinExistence type="inferred from homology"/>
<dbReference type="GO" id="GO:0030313">
    <property type="term" value="C:cell envelope"/>
    <property type="evidence" value="ECO:0007669"/>
    <property type="project" value="UniProtKB-SubCell"/>
</dbReference>
<comment type="similarity">
    <text evidence="2">Belongs to the membrane fusion protein (MFP) (TC 8.A.1) family.</text>
</comment>
<sequence>MKKYILVLVTIILFASCGKANNKGVQKVSKETAKIVKTSTLKKIKLSKEIKTNGILNAKYEIVHSGPEAEVEKVYHKNGDFVKKGDIIVKQKDINIENNYKMALANLNAAKSNYEQVIKFSEIQVRTQLEQAKSAMISAEQNLIKAKKGAKVEQIEIAKNNLKTAESAFEQAKFNYEKNKKLYDEKLISESAFLQLETMYNQSKNQLDNAKNNLELLIKGADEEDIKILEAMYEQAKANYELVKKNVDEESWKYTINGVKAQYDSALYRYEMAKKAYDDLTIKAKISGVVSGLNLKKYQKAKPDNGPFFTIIDESSMETVVYLSVSEVINLDKNSFAEVNIEELNNTFKGKIDSIDPAASKSTNKFAVKIVIDNNKNMLKKGMYGKISLFTNPKEKLVVPKKSIVIKGLYKYIYKLEGDRVKAIKVELGVSNDEYQEVIADKLKVGDKIVVDGQFLLQDNDLVKEVN</sequence>
<dbReference type="GO" id="GO:0016020">
    <property type="term" value="C:membrane"/>
    <property type="evidence" value="ECO:0007669"/>
    <property type="project" value="InterPro"/>
</dbReference>
<keyword evidence="9" id="KW-1185">Reference proteome</keyword>
<gene>
    <name evidence="8" type="ORF">EV215_1430</name>
</gene>
<evidence type="ECO:0000313" key="8">
    <source>
        <dbReference type="EMBL" id="TDT69887.1"/>
    </source>
</evidence>
<feature type="coiled-coil region" evidence="4">
    <location>
        <begin position="104"/>
        <end position="246"/>
    </location>
</feature>
<dbReference type="Proteomes" id="UP000294678">
    <property type="component" value="Unassembled WGS sequence"/>
</dbReference>
<feature type="domain" description="CusB-like beta-barrel" evidence="7">
    <location>
        <begin position="345"/>
        <end position="389"/>
    </location>
</feature>
<comment type="caution">
    <text evidence="8">The sequence shown here is derived from an EMBL/GenBank/DDBJ whole genome shotgun (WGS) entry which is preliminary data.</text>
</comment>
<dbReference type="SUPFAM" id="SSF111369">
    <property type="entry name" value="HlyD-like secretion proteins"/>
    <property type="match status" value="1"/>
</dbReference>
<dbReference type="PROSITE" id="PS51257">
    <property type="entry name" value="PROKAR_LIPOPROTEIN"/>
    <property type="match status" value="1"/>
</dbReference>
<dbReference type="Pfam" id="PF25954">
    <property type="entry name" value="Beta-barrel_RND_2"/>
    <property type="match status" value="1"/>
</dbReference>
<dbReference type="InterPro" id="IPR006143">
    <property type="entry name" value="RND_pump_MFP"/>
</dbReference>
<evidence type="ECO:0000259" key="7">
    <source>
        <dbReference type="Pfam" id="PF25954"/>
    </source>
</evidence>
<dbReference type="Gene3D" id="2.40.30.170">
    <property type="match status" value="1"/>
</dbReference>
<comment type="subcellular location">
    <subcellularLocation>
        <location evidence="1">Cell envelope</location>
    </subcellularLocation>
</comment>
<evidence type="ECO:0000313" key="9">
    <source>
        <dbReference type="Proteomes" id="UP000294678"/>
    </source>
</evidence>
<protein>
    <submittedName>
        <fullName evidence="8">RND family efflux transporter MFP subunit</fullName>
    </submittedName>
</protein>
<dbReference type="RefSeq" id="WP_134113292.1">
    <property type="nucleotide sequence ID" value="NZ_SOBG01000005.1"/>
</dbReference>
<evidence type="ECO:0000259" key="6">
    <source>
        <dbReference type="Pfam" id="PF25881"/>
    </source>
</evidence>
<evidence type="ECO:0000256" key="4">
    <source>
        <dbReference type="SAM" id="Coils"/>
    </source>
</evidence>
<dbReference type="InterPro" id="IPR050465">
    <property type="entry name" value="UPF0194_transport"/>
</dbReference>
<dbReference type="Gene3D" id="1.10.287.470">
    <property type="entry name" value="Helix hairpin bin"/>
    <property type="match status" value="1"/>
</dbReference>
<dbReference type="InterPro" id="IPR059052">
    <property type="entry name" value="HH_YbhG-like"/>
</dbReference>
<dbReference type="AlphaFoldDB" id="A0AA46DYS6"/>
<dbReference type="Gene3D" id="2.40.420.20">
    <property type="match status" value="1"/>
</dbReference>
<feature type="signal peptide" evidence="5">
    <location>
        <begin position="1"/>
        <end position="20"/>
    </location>
</feature>